<proteinExistence type="predicted"/>
<keyword evidence="2" id="KW-0378">Hydrolase</keyword>
<feature type="domain" description="Putative restriction endonuclease" evidence="1">
    <location>
        <begin position="26"/>
        <end position="197"/>
    </location>
</feature>
<organism evidence="2">
    <name type="scientific">Symploca sp. SIO1C4</name>
    <dbReference type="NCBI Taxonomy" id="2607765"/>
    <lineage>
        <taxon>Bacteria</taxon>
        <taxon>Bacillati</taxon>
        <taxon>Cyanobacteriota</taxon>
        <taxon>Cyanophyceae</taxon>
        <taxon>Coleofasciculales</taxon>
        <taxon>Coleofasciculaceae</taxon>
        <taxon>Symploca</taxon>
    </lineage>
</organism>
<evidence type="ECO:0000259" key="1">
    <source>
        <dbReference type="Pfam" id="PF05685"/>
    </source>
</evidence>
<dbReference type="GO" id="GO:0004519">
    <property type="term" value="F:endonuclease activity"/>
    <property type="evidence" value="ECO:0007669"/>
    <property type="project" value="UniProtKB-KW"/>
</dbReference>
<protein>
    <submittedName>
        <fullName evidence="2">Uma2 family endonuclease</fullName>
    </submittedName>
</protein>
<evidence type="ECO:0000313" key="2">
    <source>
        <dbReference type="EMBL" id="NER31727.1"/>
    </source>
</evidence>
<reference evidence="2" key="1">
    <citation type="submission" date="2019-11" db="EMBL/GenBank/DDBJ databases">
        <title>Genomic insights into an expanded diversity of filamentous marine cyanobacteria reveals the extraordinary biosynthetic potential of Moorea and Okeania.</title>
        <authorList>
            <person name="Ferreira Leao T."/>
            <person name="Wang M."/>
            <person name="Moss N."/>
            <person name="Da Silva R."/>
            <person name="Sanders J."/>
            <person name="Nurk S."/>
            <person name="Gurevich A."/>
            <person name="Humphrey G."/>
            <person name="Reher R."/>
            <person name="Zhu Q."/>
            <person name="Belda-Ferre P."/>
            <person name="Glukhov E."/>
            <person name="Rex R."/>
            <person name="Dorrestein P.C."/>
            <person name="Knight R."/>
            <person name="Pevzner P."/>
            <person name="Gerwick W.H."/>
            <person name="Gerwick L."/>
        </authorList>
    </citation>
    <scope>NUCLEOTIDE SEQUENCE</scope>
    <source>
        <strain evidence="2">SIO1C4</strain>
    </source>
</reference>
<gene>
    <name evidence="2" type="ORF">F6J89_29970</name>
</gene>
<dbReference type="InterPro" id="IPR012296">
    <property type="entry name" value="Nuclease_put_TT1808"/>
</dbReference>
<sequence length="201" mass="22600">MVHIPTQLKTLSLELPSEIALHVTQEQFEALSAANRDLRLEHTAQGELIVNPPTGGESGKRNFSLTGQLARWCEENEDLGEGFDSSTGFRLPNGATRSPDVSWVRLGRWASLTLQQRKGFIPLCPDFVVELRSESDSLPKLQAKMLEYIDNGVKLGWLINPHNRQVEIYRPGRDVEVLENPTNLSGEEVLPGFILNLRRLF</sequence>
<dbReference type="CDD" id="cd06260">
    <property type="entry name" value="DUF820-like"/>
    <property type="match status" value="1"/>
</dbReference>
<dbReference type="Gene3D" id="3.90.1570.10">
    <property type="entry name" value="tt1808, chain A"/>
    <property type="match status" value="1"/>
</dbReference>
<dbReference type="InterPro" id="IPR011335">
    <property type="entry name" value="Restrct_endonuc-II-like"/>
</dbReference>
<name>A0A6B3NJC9_9CYAN</name>
<keyword evidence="2" id="KW-0540">Nuclease</keyword>
<dbReference type="SUPFAM" id="SSF52980">
    <property type="entry name" value="Restriction endonuclease-like"/>
    <property type="match status" value="1"/>
</dbReference>
<dbReference type="AlphaFoldDB" id="A0A6B3NJC9"/>
<keyword evidence="2" id="KW-0255">Endonuclease</keyword>
<dbReference type="InterPro" id="IPR008538">
    <property type="entry name" value="Uma2"/>
</dbReference>
<dbReference type="PANTHER" id="PTHR34107:SF7">
    <property type="entry name" value="SLR2092 PROTEIN"/>
    <property type="match status" value="1"/>
</dbReference>
<accession>A0A6B3NJC9</accession>
<dbReference type="EMBL" id="JAAHFQ010000916">
    <property type="protein sequence ID" value="NER31727.1"/>
    <property type="molecule type" value="Genomic_DNA"/>
</dbReference>
<dbReference type="PANTHER" id="PTHR34107">
    <property type="entry name" value="SLL0198 PROTEIN-RELATED"/>
    <property type="match status" value="1"/>
</dbReference>
<comment type="caution">
    <text evidence="2">The sequence shown here is derived from an EMBL/GenBank/DDBJ whole genome shotgun (WGS) entry which is preliminary data.</text>
</comment>
<dbReference type="Pfam" id="PF05685">
    <property type="entry name" value="Uma2"/>
    <property type="match status" value="1"/>
</dbReference>